<sequence length="476" mass="53026">MERRSKELVFVPCPGVGHIISTIEFATRLLDQHPELELSVTLLIMPAPFNPYLDSHVTSLVSSLPRFTLFSLPPASPPLPHLPRSIEYFIVSLVQSYLPHVRSLLQQLLSGPATPLALFLDLFCTPLMDAAHDLSLPSYIYLTSGAGFLDFVLHLPVRHPQLKREFFISDPDLPLPGSSLPLPMSSLPGAVFDGDQTGGYAAYLKFSSRFRDARGIVVNTFFELEHQTISSLSRIDGIPPLYTVGPVIDHKGLPHPSFDRDRWEAIWRWLDQLPDSSVVFLCFGSMGGFNVEQVKEIAAGLEHSGHRFLWALRMLDSPKQLEEVKPESILPEGFLGRTEGRGVVCGWAPQVEVLGHRAIGGFVSHCGWNSTLESLWHGVPMLTWPIYAEQQLNAFRMVKELGLAVELRLDYREGAGEVVKADEIERGVRLLMEGEAGEVRRKVKEMKEAARRAVCEGGSSYHSIHKLIQDLVNQGS</sequence>
<gene>
    <name evidence="1" type="ORF">MLD38_003945</name>
</gene>
<protein>
    <submittedName>
        <fullName evidence="1">Uncharacterized protein</fullName>
    </submittedName>
</protein>
<dbReference type="EMBL" id="CM042881">
    <property type="protein sequence ID" value="KAI4385962.1"/>
    <property type="molecule type" value="Genomic_DNA"/>
</dbReference>
<evidence type="ECO:0000313" key="1">
    <source>
        <dbReference type="EMBL" id="KAI4385962.1"/>
    </source>
</evidence>
<accession>A0ACB9S413</accession>
<evidence type="ECO:0000313" key="2">
    <source>
        <dbReference type="Proteomes" id="UP001057402"/>
    </source>
</evidence>
<reference evidence="2" key="1">
    <citation type="journal article" date="2023" name="Front. Plant Sci.">
        <title>Chromosomal-level genome assembly of Melastoma candidum provides insights into trichome evolution.</title>
        <authorList>
            <person name="Zhong Y."/>
            <person name="Wu W."/>
            <person name="Sun C."/>
            <person name="Zou P."/>
            <person name="Liu Y."/>
            <person name="Dai S."/>
            <person name="Zhou R."/>
        </authorList>
    </citation>
    <scope>NUCLEOTIDE SEQUENCE [LARGE SCALE GENOMIC DNA]</scope>
</reference>
<proteinExistence type="predicted"/>
<dbReference type="Proteomes" id="UP001057402">
    <property type="component" value="Chromosome 2"/>
</dbReference>
<organism evidence="1 2">
    <name type="scientific">Melastoma candidum</name>
    <dbReference type="NCBI Taxonomy" id="119954"/>
    <lineage>
        <taxon>Eukaryota</taxon>
        <taxon>Viridiplantae</taxon>
        <taxon>Streptophyta</taxon>
        <taxon>Embryophyta</taxon>
        <taxon>Tracheophyta</taxon>
        <taxon>Spermatophyta</taxon>
        <taxon>Magnoliopsida</taxon>
        <taxon>eudicotyledons</taxon>
        <taxon>Gunneridae</taxon>
        <taxon>Pentapetalae</taxon>
        <taxon>rosids</taxon>
        <taxon>malvids</taxon>
        <taxon>Myrtales</taxon>
        <taxon>Melastomataceae</taxon>
        <taxon>Melastomatoideae</taxon>
        <taxon>Melastomateae</taxon>
        <taxon>Melastoma</taxon>
    </lineage>
</organism>
<name>A0ACB9S413_9MYRT</name>
<keyword evidence="2" id="KW-1185">Reference proteome</keyword>
<comment type="caution">
    <text evidence="1">The sequence shown here is derived from an EMBL/GenBank/DDBJ whole genome shotgun (WGS) entry which is preliminary data.</text>
</comment>